<organism evidence="1 2">
    <name type="scientific">Talaromyces stipitatus (strain ATCC 10500 / CBS 375.48 / QM 6759 / NRRL 1006)</name>
    <name type="common">Penicillium stipitatum</name>
    <dbReference type="NCBI Taxonomy" id="441959"/>
    <lineage>
        <taxon>Eukaryota</taxon>
        <taxon>Fungi</taxon>
        <taxon>Dikarya</taxon>
        <taxon>Ascomycota</taxon>
        <taxon>Pezizomycotina</taxon>
        <taxon>Eurotiomycetes</taxon>
        <taxon>Eurotiomycetidae</taxon>
        <taxon>Eurotiales</taxon>
        <taxon>Trichocomaceae</taxon>
        <taxon>Talaromyces</taxon>
        <taxon>Talaromyces sect. Talaromyces</taxon>
    </lineage>
</organism>
<dbReference type="HOGENOM" id="CLU_585225_0_0_1"/>
<keyword evidence="2" id="KW-1185">Reference proteome</keyword>
<sequence length="450" mass="52152">MPDPMQLPHELRLMIMNHATDEVDRMLCNMSLVSKRWHAILIEQIYSCWQQYAYNRNPISSMWKFLRTILSNRQIADTVREIRYSSFELSGGRYSHSSKRPTLSRGDYDMIQKAICRAGLDHLKPYVIEAINNADPRPLLALLLANLRNLQTLHACLPDSDVILAEVFREAVKCKQNLRNGFSPLHNLREVYLDGMPWVCNECKRSHHIHVTLLWPIFQLPAIHRVSVSNFKPHEGASRAKYSKDFGYVFEASTVTDLNLAVDTSSNPCLGTPDSFILFALPKRLARLSVYLKGYNSTISNTDIWNAIQPYEGSIEYLDIDRHDHCRETDNSKLGSMRGFKRLERLYIQPRLLNDKDSLGDTLPPNCQSLNFYFDGRFSFSKTFIQQLQDFIPSTHLHVPNLWHIVLDRSGYLISRDFLLYDQMEDSCTKYGIKFEAKLLSKYGKGPRHW</sequence>
<dbReference type="OrthoDB" id="5402033at2759"/>
<dbReference type="AlphaFoldDB" id="B8MKK8"/>
<dbReference type="eggNOG" id="ENOG502RVQB">
    <property type="taxonomic scope" value="Eukaryota"/>
</dbReference>
<protein>
    <recommendedName>
        <fullName evidence="3">F-box domain-containing protein</fullName>
    </recommendedName>
</protein>
<dbReference type="GeneID" id="8106989"/>
<name>B8MKK8_TALSN</name>
<accession>B8MKK8</accession>
<evidence type="ECO:0000313" key="2">
    <source>
        <dbReference type="Proteomes" id="UP000001745"/>
    </source>
</evidence>
<dbReference type="OMA" id="GENTHFA"/>
<reference evidence="2" key="1">
    <citation type="journal article" date="2015" name="Genome Announc.">
        <title>Genome sequence of the AIDS-associated pathogen Penicillium marneffei (ATCC18224) and its near taxonomic relative Talaromyces stipitatus (ATCC10500).</title>
        <authorList>
            <person name="Nierman W.C."/>
            <person name="Fedorova-Abrams N.D."/>
            <person name="Andrianopoulos A."/>
        </authorList>
    </citation>
    <scope>NUCLEOTIDE SEQUENCE [LARGE SCALE GENOMIC DNA]</scope>
    <source>
        <strain evidence="2">ATCC 10500 / CBS 375.48 / QM 6759 / NRRL 1006</strain>
    </source>
</reference>
<dbReference type="PhylomeDB" id="B8MKK8"/>
<dbReference type="VEuPathDB" id="FungiDB:TSTA_048070"/>
<evidence type="ECO:0000313" key="1">
    <source>
        <dbReference type="EMBL" id="EED15363.1"/>
    </source>
</evidence>
<dbReference type="EMBL" id="EQ962657">
    <property type="protein sequence ID" value="EED15363.1"/>
    <property type="molecule type" value="Genomic_DNA"/>
</dbReference>
<dbReference type="InParanoid" id="B8MKK8"/>
<gene>
    <name evidence="1" type="ORF">TSTA_048070</name>
</gene>
<dbReference type="CDD" id="cd09917">
    <property type="entry name" value="F-box_SF"/>
    <property type="match status" value="1"/>
</dbReference>
<dbReference type="RefSeq" id="XP_002485316.1">
    <property type="nucleotide sequence ID" value="XM_002485271.1"/>
</dbReference>
<dbReference type="Proteomes" id="UP000001745">
    <property type="component" value="Unassembled WGS sequence"/>
</dbReference>
<proteinExistence type="predicted"/>
<dbReference type="STRING" id="441959.B8MKK8"/>
<evidence type="ECO:0008006" key="3">
    <source>
        <dbReference type="Google" id="ProtNLM"/>
    </source>
</evidence>